<dbReference type="STRING" id="1169540.A0A0G4FIN5"/>
<feature type="domain" description="Beta-mannosidase Ig-fold" evidence="8">
    <location>
        <begin position="1216"/>
        <end position="1275"/>
    </location>
</feature>
<dbReference type="Gene3D" id="2.60.120.260">
    <property type="entry name" value="Galactose-binding domain-like"/>
    <property type="match status" value="1"/>
</dbReference>
<dbReference type="PANTHER" id="PTHR43730">
    <property type="entry name" value="BETA-MANNOSIDASE"/>
    <property type="match status" value="1"/>
</dbReference>
<dbReference type="InterPro" id="IPR041625">
    <property type="entry name" value="Beta-mannosidase_Ig"/>
</dbReference>
<dbReference type="SUPFAM" id="SSF49785">
    <property type="entry name" value="Galactose-binding domain-like"/>
    <property type="match status" value="1"/>
</dbReference>
<evidence type="ECO:0000256" key="2">
    <source>
        <dbReference type="ARBA" id="ARBA00012754"/>
    </source>
</evidence>
<keyword evidence="11" id="KW-1185">Reference proteome</keyword>
<dbReference type="InParanoid" id="A0A0G4FIN5"/>
<dbReference type="OrthoDB" id="2866996at2759"/>
<dbReference type="Pfam" id="PF22666">
    <property type="entry name" value="Glyco_hydro_2_N2"/>
    <property type="match status" value="1"/>
</dbReference>
<dbReference type="PhylomeDB" id="A0A0G4FIN5"/>
<dbReference type="Pfam" id="PF17753">
    <property type="entry name" value="Ig_mannosidase"/>
    <property type="match status" value="1"/>
</dbReference>
<organism evidence="10 11">
    <name type="scientific">Vitrella brassicaformis (strain CCMP3155)</name>
    <dbReference type="NCBI Taxonomy" id="1169540"/>
    <lineage>
        <taxon>Eukaryota</taxon>
        <taxon>Sar</taxon>
        <taxon>Alveolata</taxon>
        <taxon>Colpodellida</taxon>
        <taxon>Vitrellaceae</taxon>
        <taxon>Vitrella</taxon>
    </lineage>
</organism>
<evidence type="ECO:0000256" key="4">
    <source>
        <dbReference type="ARBA" id="ARBA00023180"/>
    </source>
</evidence>
<dbReference type="PANTHER" id="PTHR43730:SF1">
    <property type="entry name" value="BETA-MANNOSIDASE"/>
    <property type="match status" value="1"/>
</dbReference>
<dbReference type="InterPro" id="IPR013783">
    <property type="entry name" value="Ig-like_fold"/>
</dbReference>
<gene>
    <name evidence="10" type="ORF">Vbra_15499</name>
</gene>
<feature type="region of interest" description="Disordered" evidence="6">
    <location>
        <begin position="874"/>
        <end position="899"/>
    </location>
</feature>
<dbReference type="InterPro" id="IPR054593">
    <property type="entry name" value="Beta-mannosidase-like_N2"/>
</dbReference>
<dbReference type="SUPFAM" id="SSF51445">
    <property type="entry name" value="(Trans)glycosidases"/>
    <property type="match status" value="1"/>
</dbReference>
<accession>A0A0G4FIN5</accession>
<keyword evidence="4" id="KW-0325">Glycoprotein</keyword>
<keyword evidence="7" id="KW-0812">Transmembrane</keyword>
<dbReference type="InterPro" id="IPR017853">
    <property type="entry name" value="GH"/>
</dbReference>
<keyword evidence="7" id="KW-1133">Transmembrane helix</keyword>
<keyword evidence="7" id="KW-0472">Membrane</keyword>
<dbReference type="Gene3D" id="2.60.40.10">
    <property type="entry name" value="Immunoglobulins"/>
    <property type="match status" value="2"/>
</dbReference>
<keyword evidence="5" id="KW-0326">Glycosidase</keyword>
<evidence type="ECO:0000313" key="10">
    <source>
        <dbReference type="EMBL" id="CEM13540.1"/>
    </source>
</evidence>
<dbReference type="Gene3D" id="3.20.20.80">
    <property type="entry name" value="Glycosidases"/>
    <property type="match status" value="2"/>
</dbReference>
<dbReference type="GO" id="GO:0004567">
    <property type="term" value="F:beta-mannosidase activity"/>
    <property type="evidence" value="ECO:0007669"/>
    <property type="project" value="UniProtKB-EC"/>
</dbReference>
<evidence type="ECO:0000256" key="1">
    <source>
        <dbReference type="ARBA" id="ARBA00000829"/>
    </source>
</evidence>
<dbReference type="EC" id="3.2.1.25" evidence="2"/>
<dbReference type="Proteomes" id="UP000041254">
    <property type="component" value="Unassembled WGS sequence"/>
</dbReference>
<evidence type="ECO:0000256" key="7">
    <source>
        <dbReference type="SAM" id="Phobius"/>
    </source>
</evidence>
<dbReference type="SUPFAM" id="SSF49303">
    <property type="entry name" value="beta-Galactosidase/glucuronidase domain"/>
    <property type="match status" value="2"/>
</dbReference>
<dbReference type="VEuPathDB" id="CryptoDB:Vbra_15499"/>
<evidence type="ECO:0000256" key="5">
    <source>
        <dbReference type="ARBA" id="ARBA00023295"/>
    </source>
</evidence>
<reference evidence="10 11" key="1">
    <citation type="submission" date="2014-11" db="EMBL/GenBank/DDBJ databases">
        <authorList>
            <person name="Zhu J."/>
            <person name="Qi W."/>
            <person name="Song R."/>
        </authorList>
    </citation>
    <scope>NUCLEOTIDE SEQUENCE [LARGE SCALE GENOMIC DNA]</scope>
</reference>
<evidence type="ECO:0000313" key="11">
    <source>
        <dbReference type="Proteomes" id="UP000041254"/>
    </source>
</evidence>
<feature type="region of interest" description="Disordered" evidence="6">
    <location>
        <begin position="1"/>
        <end position="51"/>
    </location>
</feature>
<dbReference type="EMBL" id="CDMY01000447">
    <property type="protein sequence ID" value="CEM13540.1"/>
    <property type="molecule type" value="Genomic_DNA"/>
</dbReference>
<evidence type="ECO:0000259" key="8">
    <source>
        <dbReference type="Pfam" id="PF17753"/>
    </source>
</evidence>
<evidence type="ECO:0000259" key="9">
    <source>
        <dbReference type="Pfam" id="PF22666"/>
    </source>
</evidence>
<keyword evidence="3" id="KW-0378">Hydrolase</keyword>
<evidence type="ECO:0000256" key="3">
    <source>
        <dbReference type="ARBA" id="ARBA00022801"/>
    </source>
</evidence>
<sequence>MNNSSEAQGLLNNVESASPTAPDSSRRPADAVDRGAEVSATRGKEWPGGGDGHDGAFGGVFALRDGDAVVYRLAVSVGMLLLAACVGIAGTVLFVVGSSDPPTLRGPDNNRCFSVEECPIELYNLPVAMPLTKGTPLSVKWTVTQGAKSNAKEFPKGKVCPAAPPSSIYDDLGSCGMLKEGHPYYRFNELGYRWVAHSEWTYTATFDWPASSDAIASVLHKKKNGYGSYSMDGMLLLEFEGLDTLATIYLNGAVLGTSDNMFNKYTFTVTGKLKERNNITIAFANPIVYGNDRQNDYPFKVPVTQFPNFLTASENPKAKWLPSPGGRNFVRKAQSDFGWDWGPALIGAGVWKPVHILALHAGRIDYVSPRQTFASDGSVTLQLVVGGQLRAACRTGPLAVEGILTPPGVKADKKHSMVTSEQVIGYDTSGAVCRGLEKLTGGYEQLFPTQTTLTFHLPKPTLWWPIGYSDTPGQLYRLEVRLRAGTASSMGYILDKQHKRVGIRKVRLIMDPLFDVSHGQSLDKWPACKPAIDWYRTMEPGMSFCDAYKKVRQEGSVWDNEKQQYCHDQGCCQSGDCNKCPPQLEQCTPSFKAETFYFEINGLPVWAKGANLIPFSSFHSSVTEKDMRRVLDAALEGNQNMLRVWGGGIYPVDFLYNWADENGVMLWQEFMFACGMYPTTKEFLGSVAEEVRQQAKRLTHHASVVVWGGNNENESAMTWFPEIAANYATYVTDYVDLYLGVILEELRKITGPSTVFVDSSPSNGPLTDEPKRYRKSWGDAWDPNRGDVHFYNYVMDCLDVTLYPRAKFISEFGFQSLPSLLTYFEGATDPSHGSRDFHIASHFAYYRQRHVGGNSEMIRLSGAHFIVPTSQQTLPRRLSDAATDTNGTSAPAPPVPRSPHTVNMTAWLADADPSHILREYRKYFNDSSVGLSVANATETEEEKELVTDFEPEAISRAINNAEVDDFDKFVYLTQLEQGRCYDAAVRHWRRIKADWDARTMGVLYWQLNDVWQGPSWSSLEYGGRWKLLHHMAQRFFAPLMVTVSFNTDADLLEVFAVSDIPLPVYRGTLTVQAIRYSDGTYIYKEVKSDIALGALTSMLLLRTKVSQVLQSTWWDPAHLFTTSCSVTECFLRFIITFPDQPAYVGGKKASEGPRGGTQLTAAGDAFFTPFLRASLASATVHVSAISNAEPMRWDPGYEAAQGGKLQTRAKIQLQANKGGGVALFVWLETAVKGHFSDNDFHLIPGEGREVYFICDDTIENLSARLGQTLHVRHLHEPSPKPVKLQSPPPHIS</sequence>
<dbReference type="InterPro" id="IPR050887">
    <property type="entry name" value="Beta-mannosidase_GH2"/>
</dbReference>
<evidence type="ECO:0000256" key="6">
    <source>
        <dbReference type="SAM" id="MobiDB-lite"/>
    </source>
</evidence>
<dbReference type="InterPro" id="IPR008979">
    <property type="entry name" value="Galactose-bd-like_sf"/>
</dbReference>
<name>A0A0G4FIN5_VITBC</name>
<dbReference type="GO" id="GO:0006516">
    <property type="term" value="P:glycoprotein catabolic process"/>
    <property type="evidence" value="ECO:0007669"/>
    <property type="project" value="TreeGrafter"/>
</dbReference>
<protein>
    <recommendedName>
        <fullName evidence="2">beta-mannosidase</fullName>
        <ecNumber evidence="2">3.2.1.25</ecNumber>
    </recommendedName>
</protein>
<dbReference type="InterPro" id="IPR036156">
    <property type="entry name" value="Beta-gal/glucu_dom_sf"/>
</dbReference>
<feature type="compositionally biased region" description="Polar residues" evidence="6">
    <location>
        <begin position="1"/>
        <end position="23"/>
    </location>
</feature>
<comment type="catalytic activity">
    <reaction evidence="1">
        <text>Hydrolysis of terminal, non-reducing beta-D-mannose residues in beta-D-mannosides.</text>
        <dbReference type="EC" id="3.2.1.25"/>
    </reaction>
</comment>
<feature type="compositionally biased region" description="Basic and acidic residues" evidence="6">
    <location>
        <begin position="24"/>
        <end position="36"/>
    </location>
</feature>
<proteinExistence type="predicted"/>
<feature type="transmembrane region" description="Helical" evidence="7">
    <location>
        <begin position="73"/>
        <end position="96"/>
    </location>
</feature>
<feature type="domain" description="Beta-mannosidase-like galactose-binding" evidence="9">
    <location>
        <begin position="141"/>
        <end position="352"/>
    </location>
</feature>